<reference evidence="3 4" key="1">
    <citation type="journal article" date="2009" name="Nat. Genet.">
        <title>The genome of the cucumber, Cucumis sativus L.</title>
        <authorList>
            <person name="Huang S."/>
            <person name="Li R."/>
            <person name="Zhang Z."/>
            <person name="Li L."/>
            <person name="Gu X."/>
            <person name="Fan W."/>
            <person name="Lucas W.J."/>
            <person name="Wang X."/>
            <person name="Xie B."/>
            <person name="Ni P."/>
            <person name="Ren Y."/>
            <person name="Zhu H."/>
            <person name="Li J."/>
            <person name="Lin K."/>
            <person name="Jin W."/>
            <person name="Fei Z."/>
            <person name="Li G."/>
            <person name="Staub J."/>
            <person name="Kilian A."/>
            <person name="van der Vossen E.A."/>
            <person name="Wu Y."/>
            <person name="Guo J."/>
            <person name="He J."/>
            <person name="Jia Z."/>
            <person name="Ren Y."/>
            <person name="Tian G."/>
            <person name="Lu Y."/>
            <person name="Ruan J."/>
            <person name="Qian W."/>
            <person name="Wang M."/>
            <person name="Huang Q."/>
            <person name="Li B."/>
            <person name="Xuan Z."/>
            <person name="Cao J."/>
            <person name="Asan"/>
            <person name="Wu Z."/>
            <person name="Zhang J."/>
            <person name="Cai Q."/>
            <person name="Bai Y."/>
            <person name="Zhao B."/>
            <person name="Han Y."/>
            <person name="Li Y."/>
            <person name="Li X."/>
            <person name="Wang S."/>
            <person name="Shi Q."/>
            <person name="Liu S."/>
            <person name="Cho W.K."/>
            <person name="Kim J.Y."/>
            <person name="Xu Y."/>
            <person name="Heller-Uszynska K."/>
            <person name="Miao H."/>
            <person name="Cheng Z."/>
            <person name="Zhang S."/>
            <person name="Wu J."/>
            <person name="Yang Y."/>
            <person name="Kang H."/>
            <person name="Li M."/>
            <person name="Liang H."/>
            <person name="Ren X."/>
            <person name="Shi Z."/>
            <person name="Wen M."/>
            <person name="Jian M."/>
            <person name="Yang H."/>
            <person name="Zhang G."/>
            <person name="Yang Z."/>
            <person name="Chen R."/>
            <person name="Liu S."/>
            <person name="Li J."/>
            <person name="Ma L."/>
            <person name="Liu H."/>
            <person name="Zhou Y."/>
            <person name="Zhao J."/>
            <person name="Fang X."/>
            <person name="Li G."/>
            <person name="Fang L."/>
            <person name="Li Y."/>
            <person name="Liu D."/>
            <person name="Zheng H."/>
            <person name="Zhang Y."/>
            <person name="Qin N."/>
            <person name="Li Z."/>
            <person name="Yang G."/>
            <person name="Yang S."/>
            <person name="Bolund L."/>
            <person name="Kristiansen K."/>
            <person name="Zheng H."/>
            <person name="Li S."/>
            <person name="Zhang X."/>
            <person name="Yang H."/>
            <person name="Wang J."/>
            <person name="Sun R."/>
            <person name="Zhang B."/>
            <person name="Jiang S."/>
            <person name="Wang J."/>
            <person name="Du Y."/>
            <person name="Li S."/>
        </authorList>
    </citation>
    <scope>NUCLEOTIDE SEQUENCE [LARGE SCALE GENOMIC DNA]</scope>
    <source>
        <strain evidence="4">cv. 9930</strain>
    </source>
</reference>
<gene>
    <name evidence="3" type="ORF">Csa_3G219180</name>
</gene>
<dbReference type="OMA" id="EERWQFQ"/>
<feature type="domain" description="Ricin B lectin" evidence="2">
    <location>
        <begin position="32"/>
        <end position="158"/>
    </location>
</feature>
<reference evidence="3 4" key="2">
    <citation type="journal article" date="2009" name="PLoS ONE">
        <title>An integrated genetic and cytogenetic map of the cucumber genome.</title>
        <authorList>
            <person name="Ren Y."/>
            <person name="Zhang Z."/>
            <person name="Liu J."/>
            <person name="Staub J.E."/>
            <person name="Han Y."/>
            <person name="Cheng Z."/>
            <person name="Li X."/>
            <person name="Lu J."/>
            <person name="Miao H."/>
            <person name="Kang H."/>
            <person name="Xie B."/>
            <person name="Gu X."/>
            <person name="Wang X."/>
            <person name="Du Y."/>
            <person name="Jin W."/>
            <person name="Huang S."/>
        </authorList>
    </citation>
    <scope>NUCLEOTIDE SEQUENCE [LARGE SCALE GENOMIC DNA]</scope>
    <source>
        <strain evidence="4">cv. 9930</strain>
    </source>
</reference>
<sequence>MKEIVLSIVVAFSLTTHLAMAVPSDYGYQVVPGATHLVGRDGLCLEMSPWFYKGSNFPTRLSPCNEQKKQTQLWTVLQDETIRPMNDRYCLVSYVSVNFITNVVVSECAKEPHSNKKWIHKEDRTIVHVGSGMVLTGNSNYVTVQRNKNAPSQSWEATKSLTPMVANIKWLENLCLQSTKDSNYVQLDGCNSENKSQHWSLYGDGTIRKHVNRNYCLTSEQDFGRFVAVSKCEDKPQQRWGLGAEDNTINHPNTDMVMDVLSVPFDDLPLAVVTNHRDGTATQRWIIY</sequence>
<reference evidence="3 4" key="4">
    <citation type="journal article" date="2011" name="BMC Genomics">
        <title>RNA-Seq improves annotation of protein-coding genes in the cucumber genome.</title>
        <authorList>
            <person name="Li Z."/>
            <person name="Zhang Z."/>
            <person name="Yan P."/>
            <person name="Huang S."/>
            <person name="Fei Z."/>
            <person name="Lin K."/>
        </authorList>
    </citation>
    <scope>NUCLEOTIDE SEQUENCE [LARGE SCALE GENOMIC DNA]</scope>
    <source>
        <strain evidence="4">cv. 9930</strain>
    </source>
</reference>
<proteinExistence type="predicted"/>
<dbReference type="InterPro" id="IPR000772">
    <property type="entry name" value="Ricin_B_lectin"/>
</dbReference>
<evidence type="ECO:0000256" key="1">
    <source>
        <dbReference type="SAM" id="SignalP"/>
    </source>
</evidence>
<dbReference type="Pfam" id="PF00652">
    <property type="entry name" value="Ricin_B_lectin"/>
    <property type="match status" value="2"/>
</dbReference>
<keyword evidence="1" id="KW-0732">Signal</keyword>
<feature type="chain" id="PRO_5001965855" description="Ricin B lectin domain-containing protein" evidence="1">
    <location>
        <begin position="22"/>
        <end position="288"/>
    </location>
</feature>
<dbReference type="KEGG" id="csv:101212486"/>
<dbReference type="SMR" id="A0A0A0L756"/>
<evidence type="ECO:0000313" key="3">
    <source>
        <dbReference type="EMBL" id="KGN57583.1"/>
    </source>
</evidence>
<dbReference type="SUPFAM" id="SSF50370">
    <property type="entry name" value="Ricin B-like lectins"/>
    <property type="match status" value="2"/>
</dbReference>
<dbReference type="OrthoDB" id="1642280at2759"/>
<evidence type="ECO:0000259" key="2">
    <source>
        <dbReference type="SMART" id="SM00458"/>
    </source>
</evidence>
<accession>A0A0A0L756</accession>
<dbReference type="SMART" id="SM00458">
    <property type="entry name" value="RICIN"/>
    <property type="match status" value="2"/>
</dbReference>
<feature type="domain" description="Ricin B lectin" evidence="2">
    <location>
        <begin position="162"/>
        <end position="288"/>
    </location>
</feature>
<keyword evidence="4" id="KW-1185">Reference proteome</keyword>
<dbReference type="Gene3D" id="2.80.10.50">
    <property type="match status" value="2"/>
</dbReference>
<feature type="signal peptide" evidence="1">
    <location>
        <begin position="1"/>
        <end position="21"/>
    </location>
</feature>
<protein>
    <recommendedName>
        <fullName evidence="2">Ricin B lectin domain-containing protein</fullName>
    </recommendedName>
</protein>
<evidence type="ECO:0000313" key="4">
    <source>
        <dbReference type="Proteomes" id="UP000029981"/>
    </source>
</evidence>
<dbReference type="InterPro" id="IPR035992">
    <property type="entry name" value="Ricin_B-like_lectins"/>
</dbReference>
<organism evidence="3 4">
    <name type="scientific">Cucumis sativus</name>
    <name type="common">Cucumber</name>
    <dbReference type="NCBI Taxonomy" id="3659"/>
    <lineage>
        <taxon>Eukaryota</taxon>
        <taxon>Viridiplantae</taxon>
        <taxon>Streptophyta</taxon>
        <taxon>Embryophyta</taxon>
        <taxon>Tracheophyta</taxon>
        <taxon>Spermatophyta</taxon>
        <taxon>Magnoliopsida</taxon>
        <taxon>eudicotyledons</taxon>
        <taxon>Gunneridae</taxon>
        <taxon>Pentapetalae</taxon>
        <taxon>rosids</taxon>
        <taxon>fabids</taxon>
        <taxon>Cucurbitales</taxon>
        <taxon>Cucurbitaceae</taxon>
        <taxon>Benincaseae</taxon>
        <taxon>Cucumis</taxon>
    </lineage>
</organism>
<dbReference type="PROSITE" id="PS50231">
    <property type="entry name" value="RICIN_B_LECTIN"/>
    <property type="match status" value="2"/>
</dbReference>
<name>A0A0A0L756_CUCSA</name>
<dbReference type="CDD" id="cd23444">
    <property type="entry name" value="beta-trefoil_Ricin_RIPs_II_rpt2"/>
    <property type="match status" value="1"/>
</dbReference>
<dbReference type="AlphaFoldDB" id="A0A0A0L756"/>
<dbReference type="eggNOG" id="ENOG502QUVN">
    <property type="taxonomic scope" value="Eukaryota"/>
</dbReference>
<reference evidence="3 4" key="3">
    <citation type="journal article" date="2010" name="BMC Genomics">
        <title>Transcriptome sequencing and comparative analysis of cucumber flowers with different sex types.</title>
        <authorList>
            <person name="Guo S."/>
            <person name="Zheng Y."/>
            <person name="Joung J.G."/>
            <person name="Liu S."/>
            <person name="Zhang Z."/>
            <person name="Crasta O.R."/>
            <person name="Sobral B.W."/>
            <person name="Xu Y."/>
            <person name="Huang S."/>
            <person name="Fei Z."/>
        </authorList>
    </citation>
    <scope>NUCLEOTIDE SEQUENCE [LARGE SCALE GENOMIC DNA]</scope>
    <source>
        <strain evidence="4">cv. 9930</strain>
    </source>
</reference>
<dbReference type="EMBL" id="CM002924">
    <property type="protein sequence ID" value="KGN57583.1"/>
    <property type="molecule type" value="Genomic_DNA"/>
</dbReference>
<dbReference type="Proteomes" id="UP000029981">
    <property type="component" value="Chromosome 3"/>
</dbReference>
<dbReference type="Gramene" id="KGN57583">
    <property type="protein sequence ID" value="KGN57583"/>
    <property type="gene ID" value="Csa_3G219180"/>
</dbReference>